<evidence type="ECO:0000259" key="2">
    <source>
        <dbReference type="Pfam" id="PF03372"/>
    </source>
</evidence>
<dbReference type="Pfam" id="PF10536">
    <property type="entry name" value="PMD"/>
    <property type="match status" value="1"/>
</dbReference>
<dbReference type="GO" id="GO:0003824">
    <property type="term" value="F:catalytic activity"/>
    <property type="evidence" value="ECO:0007669"/>
    <property type="project" value="InterPro"/>
</dbReference>
<organism evidence="4 5">
    <name type="scientific">Cuscuta campestris</name>
    <dbReference type="NCBI Taxonomy" id="132261"/>
    <lineage>
        <taxon>Eukaryota</taxon>
        <taxon>Viridiplantae</taxon>
        <taxon>Streptophyta</taxon>
        <taxon>Embryophyta</taxon>
        <taxon>Tracheophyta</taxon>
        <taxon>Spermatophyta</taxon>
        <taxon>Magnoliopsida</taxon>
        <taxon>eudicotyledons</taxon>
        <taxon>Gunneridae</taxon>
        <taxon>Pentapetalae</taxon>
        <taxon>asterids</taxon>
        <taxon>lamiids</taxon>
        <taxon>Solanales</taxon>
        <taxon>Convolvulaceae</taxon>
        <taxon>Cuscuteae</taxon>
        <taxon>Cuscuta</taxon>
        <taxon>Cuscuta subgen. Grammica</taxon>
        <taxon>Cuscuta sect. Cleistogrammica</taxon>
    </lineage>
</organism>
<dbReference type="Gene3D" id="3.60.10.10">
    <property type="entry name" value="Endonuclease/exonuclease/phosphatase"/>
    <property type="match status" value="1"/>
</dbReference>
<dbReference type="OrthoDB" id="1871193at2759"/>
<feature type="compositionally biased region" description="Basic and acidic residues" evidence="1">
    <location>
        <begin position="260"/>
        <end position="278"/>
    </location>
</feature>
<feature type="region of interest" description="Disordered" evidence="1">
    <location>
        <begin position="997"/>
        <end position="1023"/>
    </location>
</feature>
<dbReference type="InterPro" id="IPR044824">
    <property type="entry name" value="MAIN-like"/>
</dbReference>
<feature type="compositionally biased region" description="Basic and acidic residues" evidence="1">
    <location>
        <begin position="214"/>
        <end position="223"/>
    </location>
</feature>
<accession>A0A484LRP8</accession>
<feature type="domain" description="Aminotransferase-like plant mobile" evidence="3">
    <location>
        <begin position="602"/>
        <end position="905"/>
    </location>
</feature>
<dbReference type="InterPro" id="IPR005135">
    <property type="entry name" value="Endo/exonuclease/phosphatase"/>
</dbReference>
<protein>
    <submittedName>
        <fullName evidence="4">Uncharacterized protein</fullName>
    </submittedName>
</protein>
<evidence type="ECO:0000256" key="1">
    <source>
        <dbReference type="SAM" id="MobiDB-lite"/>
    </source>
</evidence>
<evidence type="ECO:0000313" key="4">
    <source>
        <dbReference type="EMBL" id="VFQ79181.1"/>
    </source>
</evidence>
<reference evidence="4 5" key="1">
    <citation type="submission" date="2018-04" db="EMBL/GenBank/DDBJ databases">
        <authorList>
            <person name="Vogel A."/>
        </authorList>
    </citation>
    <scope>NUCLEOTIDE SEQUENCE [LARGE SCALE GENOMIC DNA]</scope>
</reference>
<keyword evidence="5" id="KW-1185">Reference proteome</keyword>
<dbReference type="SUPFAM" id="SSF56219">
    <property type="entry name" value="DNase I-like"/>
    <property type="match status" value="1"/>
</dbReference>
<evidence type="ECO:0000313" key="5">
    <source>
        <dbReference type="Proteomes" id="UP000595140"/>
    </source>
</evidence>
<feature type="region of interest" description="Disordered" evidence="1">
    <location>
        <begin position="245"/>
        <end position="285"/>
    </location>
</feature>
<sequence length="1404" mass="158031">MTLELDVLLRANLGCKPATNEGASVPVAATIPVISAPVLPLGLSSVPTASVISPFVTPVSSAGPRVTFPPSMAQFMNDPANLQAIQGFGQVMAMCHQNGGMLFLPGMFPFALPGAGTMPLQAPMAVTSFQTPMPQPSPFQPQLVCTMAPVNLASALNAAGPSRPPQATDPQVTPDRHCVSIESDDGEWDISRAHKKKKGKNIRLATSRNSAFERLGDREEGQRKSAKQRLGQSVAHVSAFARLGEVREAEPARTRRSRSNRQEPARTRASHQKGEAESQPRLPVANRLTIPNDRVQQMEAKLERLEKKVGEKNDRDKPLVGSPFTTRVHLTPFPRKVKIDAPRFTGKEDPEIHLDSFNQSATMNGCTDEEKCLLFFQTLRSRATEWFNKLRPGSIDSFSDLASKFKAKFQENCTKRKKFTYLSTAGQRESENLTQFLTQWKEEEFCRKPPATYQEAYHTAWEFAEAEAQLRAKREAEHGHKPKPVQVKKEEAPGPSRPRHHYDPVIRVVNTEECQEVRKAPVIPPENPTGQKMDLQRTNVHPGPINNDVLVLGPGEHRCDKVWQDRAFADVLLKCVKYYGSLHEGLGVDRHRRVTGILREYGFYGVEKISKLQIDWALITALVDRWRPETHAFHLPFGEVGITLQDVEVLLGLPVNGTPVVGSAERTKAYWVQLCEDMMGFRPDLVDLTKTQIKMTAITFIGLTYHSVEVDFIQHTRALMLKIMGGALFSSTTGNKVNLFLIELLMGTTQEVRSRAIGVAVLACLYRNLCNAALANTAQIAGPLVLLQVWAWERIPTCRPQGMLLPHDVAGAAYGARWVCSHRWTASSAHSIRLYRDQLDRLQESEFIWTPYPELHDLHPDCYAGIGVWRAHVPLIYTYMVEMHYPDRFSRQFGGLQDIPEAVERLIGNPEHRADFVPGYVPISPDIHCLLFSMLDIARVSDVDLLGPAPDMYALAHDVHKRAVQSIRAAGYGQMLSHPAEAPMYDPVVVPRRHDRRRDAPDHGISLHNRVKRSGPLSRAPPGAFGIQRVSSRGLVHTRLERRELWDSIRSLFPRSDPWIIGGDFNKVASISEHKGPICPDIGSIEDFTQTISDRELVFPPFLGNSFTWFGKRGRGNVCRRLDRVLVNEGCMDWFQSLKIRHLGRGKSNHMPILLRLQNLPTTGQKPFRFLNVRRSRATFQELLQSSWDKRYDGGGMRGMADKLHHLKKGLLKWNKETFENIFEEMSKAETRAEKAEADFDLDDCEANFMEFKLSRALLQQAHKKEEAFWTQKANIKWISQGDASTSFFHAFVKGRRKRLHISSLKTSNGITSSLDGISRAAIDQIQKHDPFCKQDRLLSTSPTSHSVVEVTVEGGRFATFWLLIFHLYVQSTMEKSGRRIKLKMDRVTKIQATRTRGPGNNQF</sequence>
<dbReference type="InterPro" id="IPR019557">
    <property type="entry name" value="AminoTfrase-like_pln_mobile"/>
</dbReference>
<feature type="domain" description="Endonuclease/exonuclease/phosphatase" evidence="2">
    <location>
        <begin position="1020"/>
        <end position="1129"/>
    </location>
</feature>
<dbReference type="InterPro" id="IPR036691">
    <property type="entry name" value="Endo/exonu/phosph_ase_sf"/>
</dbReference>
<dbReference type="GO" id="GO:0010073">
    <property type="term" value="P:meristem maintenance"/>
    <property type="evidence" value="ECO:0007669"/>
    <property type="project" value="InterPro"/>
</dbReference>
<feature type="region of interest" description="Disordered" evidence="1">
    <location>
        <begin position="471"/>
        <end position="502"/>
    </location>
</feature>
<evidence type="ECO:0000259" key="3">
    <source>
        <dbReference type="Pfam" id="PF10536"/>
    </source>
</evidence>
<dbReference type="PANTHER" id="PTHR46033">
    <property type="entry name" value="PROTEIN MAIN-LIKE 2"/>
    <property type="match status" value="1"/>
</dbReference>
<name>A0A484LRP8_9ASTE</name>
<dbReference type="Pfam" id="PF03372">
    <property type="entry name" value="Exo_endo_phos"/>
    <property type="match status" value="1"/>
</dbReference>
<dbReference type="Proteomes" id="UP000595140">
    <property type="component" value="Unassembled WGS sequence"/>
</dbReference>
<feature type="region of interest" description="Disordered" evidence="1">
    <location>
        <begin position="157"/>
        <end position="233"/>
    </location>
</feature>
<dbReference type="EMBL" id="OOIL02001901">
    <property type="protein sequence ID" value="VFQ79181.1"/>
    <property type="molecule type" value="Genomic_DNA"/>
</dbReference>
<dbReference type="PANTHER" id="PTHR46033:SF8">
    <property type="entry name" value="PROTEIN MAINTENANCE OF MERISTEMS-LIKE"/>
    <property type="match status" value="1"/>
</dbReference>
<proteinExistence type="predicted"/>
<gene>
    <name evidence="4" type="ORF">CCAM_LOCUS20957</name>
</gene>